<dbReference type="PANTHER" id="PTHR34061:SF11">
    <property type="entry name" value="PROTEIN, PUTATIVE-RELATED"/>
    <property type="match status" value="1"/>
</dbReference>
<dbReference type="Proteomes" id="UP001372338">
    <property type="component" value="Unassembled WGS sequence"/>
</dbReference>
<evidence type="ECO:0000256" key="1">
    <source>
        <dbReference type="SAM" id="MobiDB-lite"/>
    </source>
</evidence>
<name>A0AAN9P039_CROPI</name>
<comment type="caution">
    <text evidence="2">The sequence shown here is derived from an EMBL/GenBank/DDBJ whole genome shotgun (WGS) entry which is preliminary data.</text>
</comment>
<feature type="region of interest" description="Disordered" evidence="1">
    <location>
        <begin position="58"/>
        <end position="82"/>
    </location>
</feature>
<organism evidence="2 3">
    <name type="scientific">Crotalaria pallida</name>
    <name type="common">Smooth rattlebox</name>
    <name type="synonym">Crotalaria striata</name>
    <dbReference type="NCBI Taxonomy" id="3830"/>
    <lineage>
        <taxon>Eukaryota</taxon>
        <taxon>Viridiplantae</taxon>
        <taxon>Streptophyta</taxon>
        <taxon>Embryophyta</taxon>
        <taxon>Tracheophyta</taxon>
        <taxon>Spermatophyta</taxon>
        <taxon>Magnoliopsida</taxon>
        <taxon>eudicotyledons</taxon>
        <taxon>Gunneridae</taxon>
        <taxon>Pentapetalae</taxon>
        <taxon>rosids</taxon>
        <taxon>fabids</taxon>
        <taxon>Fabales</taxon>
        <taxon>Fabaceae</taxon>
        <taxon>Papilionoideae</taxon>
        <taxon>50 kb inversion clade</taxon>
        <taxon>genistoids sensu lato</taxon>
        <taxon>core genistoids</taxon>
        <taxon>Crotalarieae</taxon>
        <taxon>Crotalaria</taxon>
    </lineage>
</organism>
<gene>
    <name evidence="2" type="ORF">RIF29_11422</name>
</gene>
<reference evidence="2 3" key="1">
    <citation type="submission" date="2024-01" db="EMBL/GenBank/DDBJ databases">
        <title>The genomes of 5 underutilized Papilionoideae crops provide insights into root nodulation and disease resistanc.</title>
        <authorList>
            <person name="Yuan L."/>
        </authorList>
    </citation>
    <scope>NUCLEOTIDE SEQUENCE [LARGE SCALE GENOMIC DNA]</scope>
    <source>
        <strain evidence="2">ZHUSHIDOU_FW_LH</strain>
        <tissue evidence="2">Leaf</tissue>
    </source>
</reference>
<sequence>METEGACWNGMASWIGTNLASAFFASLERCSCINLSTSDDHDDAPLILSPQTSSVAFSDHVPVVTDPSPKTDNSNDVANLPV</sequence>
<dbReference type="EMBL" id="JAYWIO010000002">
    <property type="protein sequence ID" value="KAK7282545.1"/>
    <property type="molecule type" value="Genomic_DNA"/>
</dbReference>
<dbReference type="AlphaFoldDB" id="A0AAN9P039"/>
<keyword evidence="3" id="KW-1185">Reference proteome</keyword>
<evidence type="ECO:0000313" key="3">
    <source>
        <dbReference type="Proteomes" id="UP001372338"/>
    </source>
</evidence>
<evidence type="ECO:0000313" key="2">
    <source>
        <dbReference type="EMBL" id="KAK7282545.1"/>
    </source>
</evidence>
<feature type="compositionally biased region" description="Polar residues" evidence="1">
    <location>
        <begin position="68"/>
        <end position="82"/>
    </location>
</feature>
<accession>A0AAN9P039</accession>
<dbReference type="PANTHER" id="PTHR34061">
    <property type="entry name" value="PROTEIN, PUTATIVE-RELATED"/>
    <property type="match status" value="1"/>
</dbReference>
<proteinExistence type="predicted"/>
<protein>
    <submittedName>
        <fullName evidence="2">Uncharacterized protein</fullName>
    </submittedName>
</protein>